<dbReference type="InterPro" id="IPR012827">
    <property type="entry name" value="Hemerythrin_metal-bd"/>
</dbReference>
<feature type="transmembrane region" description="Helical" evidence="7">
    <location>
        <begin position="188"/>
        <end position="207"/>
    </location>
</feature>
<dbReference type="EMBL" id="FTOE01000009">
    <property type="protein sequence ID" value="SIS96382.1"/>
    <property type="molecule type" value="Genomic_DNA"/>
</dbReference>
<dbReference type="STRING" id="619304.SAMN05421760_10930"/>
<feature type="transmembrane region" description="Helical" evidence="7">
    <location>
        <begin position="62"/>
        <end position="79"/>
    </location>
</feature>
<organism evidence="9 10">
    <name type="scientific">Neptunomonas antarctica</name>
    <dbReference type="NCBI Taxonomy" id="619304"/>
    <lineage>
        <taxon>Bacteria</taxon>
        <taxon>Pseudomonadati</taxon>
        <taxon>Pseudomonadota</taxon>
        <taxon>Gammaproteobacteria</taxon>
        <taxon>Oceanospirillales</taxon>
        <taxon>Oceanospirillaceae</taxon>
        <taxon>Neptunomonas</taxon>
    </lineage>
</organism>
<name>A0A1N7NDL1_9GAMM</name>
<dbReference type="OrthoDB" id="9803824at2"/>
<evidence type="ECO:0000256" key="2">
    <source>
        <dbReference type="ARBA" id="ARBA00010587"/>
    </source>
</evidence>
<dbReference type="Gene3D" id="1.20.120.50">
    <property type="entry name" value="Hemerythrin-like"/>
    <property type="match status" value="1"/>
</dbReference>
<dbReference type="AlphaFoldDB" id="A0A1N7NDL1"/>
<keyword evidence="7" id="KW-1133">Transmembrane helix</keyword>
<dbReference type="FunFam" id="3.30.70.270:FF:000001">
    <property type="entry name" value="Diguanylate cyclase domain protein"/>
    <property type="match status" value="1"/>
</dbReference>
<evidence type="ECO:0000313" key="9">
    <source>
        <dbReference type="EMBL" id="SIS96382.1"/>
    </source>
</evidence>
<dbReference type="GO" id="GO:0052621">
    <property type="term" value="F:diguanylate cyclase activity"/>
    <property type="evidence" value="ECO:0007669"/>
    <property type="project" value="UniProtKB-EC"/>
</dbReference>
<feature type="domain" description="GGDEF" evidence="8">
    <location>
        <begin position="250"/>
        <end position="386"/>
    </location>
</feature>
<dbReference type="CDD" id="cd12107">
    <property type="entry name" value="Hemerythrin"/>
    <property type="match status" value="1"/>
</dbReference>
<dbReference type="NCBIfam" id="TIGR02481">
    <property type="entry name" value="hemeryth_dom"/>
    <property type="match status" value="1"/>
</dbReference>
<keyword evidence="7" id="KW-0812">Transmembrane</keyword>
<sequence>MIELHAPTAFLVTVAVNVALAISLAAAGSRANRDGLFLSAIAIVLHSLAFGLFGLQGKINDTALIIVAATILSASWSMFAEGLFQFQQRQARHGLIWLPVILILTVFFLFRDNISVRIISSSVIYCAQVILILVVLNQGRRSTVGRGQYFIAIGLAPVIPVFAFRGFLAATEQADKVLILASNQIQAMIFLISIVSTMFVAIGMLIMSKELSEDRNRLLAAQDQLTGLANRRSIDQTLSDEWARASRHGNPLALVMLDVDFFKKYNDQYGHLAGDECLKDVACALQQGAQRAGEMTARYGGEEFLLILPNTDADTAQRLAERMCAAIAALEILHEQSPMCVVTVSAGVATLTDDTYKDVDSLLRGADKALYQAKQKGRNQAQMAPELHLQSRLDKNALSSFVRLSWHPTYESGYSVIDEQHRALFTQINNLLSAVLDGNSAEDVGTRLDALTTDIAQHFRDVEAIITRAGLPDSTEHAAIHNQLVERAIEMVSRFHDGTLGIGELFQFLAHDVLARHMLAADRKYIPFQPTPK</sequence>
<evidence type="ECO:0000256" key="7">
    <source>
        <dbReference type="SAM" id="Phobius"/>
    </source>
</evidence>
<accession>A0A1N7NDL1</accession>
<dbReference type="GO" id="GO:1902201">
    <property type="term" value="P:negative regulation of bacterial-type flagellum-dependent cell motility"/>
    <property type="evidence" value="ECO:0007669"/>
    <property type="project" value="TreeGrafter"/>
</dbReference>
<feature type="transmembrane region" description="Helical" evidence="7">
    <location>
        <begin position="116"/>
        <end position="137"/>
    </location>
</feature>
<dbReference type="GO" id="GO:0005886">
    <property type="term" value="C:plasma membrane"/>
    <property type="evidence" value="ECO:0007669"/>
    <property type="project" value="TreeGrafter"/>
</dbReference>
<feature type="transmembrane region" description="Helical" evidence="7">
    <location>
        <begin position="6"/>
        <end position="28"/>
    </location>
</feature>
<dbReference type="Gene3D" id="3.30.70.270">
    <property type="match status" value="1"/>
</dbReference>
<dbReference type="PANTHER" id="PTHR45138:SF9">
    <property type="entry name" value="DIGUANYLATE CYCLASE DGCM-RELATED"/>
    <property type="match status" value="1"/>
</dbReference>
<comment type="similarity">
    <text evidence="2">Belongs to the hemerythrin family.</text>
</comment>
<dbReference type="RefSeq" id="WP_054342092.1">
    <property type="nucleotide sequence ID" value="NZ_FTOE01000009.1"/>
</dbReference>
<keyword evidence="10" id="KW-1185">Reference proteome</keyword>
<feature type="transmembrane region" description="Helical" evidence="7">
    <location>
        <begin position="35"/>
        <end position="56"/>
    </location>
</feature>
<evidence type="ECO:0000259" key="8">
    <source>
        <dbReference type="PROSITE" id="PS50887"/>
    </source>
</evidence>
<keyword evidence="4" id="KW-0479">Metal-binding</keyword>
<evidence type="ECO:0000313" key="10">
    <source>
        <dbReference type="Proteomes" id="UP000185999"/>
    </source>
</evidence>
<dbReference type="InterPro" id="IPR012312">
    <property type="entry name" value="Hemerythrin-like"/>
</dbReference>
<evidence type="ECO:0000256" key="5">
    <source>
        <dbReference type="ARBA" id="ARBA00023004"/>
    </source>
</evidence>
<dbReference type="PROSITE" id="PS50887">
    <property type="entry name" value="GGDEF"/>
    <property type="match status" value="1"/>
</dbReference>
<comment type="catalytic activity">
    <reaction evidence="6">
        <text>2 GTP = 3',3'-c-di-GMP + 2 diphosphate</text>
        <dbReference type="Rhea" id="RHEA:24898"/>
        <dbReference type="ChEBI" id="CHEBI:33019"/>
        <dbReference type="ChEBI" id="CHEBI:37565"/>
        <dbReference type="ChEBI" id="CHEBI:58805"/>
        <dbReference type="EC" id="2.7.7.65"/>
    </reaction>
</comment>
<evidence type="ECO:0000256" key="6">
    <source>
        <dbReference type="ARBA" id="ARBA00034247"/>
    </source>
</evidence>
<keyword evidence="5" id="KW-0408">Iron</keyword>
<dbReference type="SUPFAM" id="SSF47188">
    <property type="entry name" value="Hemerythrin-like"/>
    <property type="match status" value="1"/>
</dbReference>
<dbReference type="SMART" id="SM00267">
    <property type="entry name" value="GGDEF"/>
    <property type="match status" value="1"/>
</dbReference>
<evidence type="ECO:0000256" key="4">
    <source>
        <dbReference type="ARBA" id="ARBA00022723"/>
    </source>
</evidence>
<comment type="cofactor">
    <cofactor evidence="1">
        <name>Mg(2+)</name>
        <dbReference type="ChEBI" id="CHEBI:18420"/>
    </cofactor>
</comment>
<protein>
    <recommendedName>
        <fullName evidence="3">diguanylate cyclase</fullName>
        <ecNumber evidence="3">2.7.7.65</ecNumber>
    </recommendedName>
</protein>
<proteinExistence type="inferred from homology"/>
<dbReference type="PANTHER" id="PTHR45138">
    <property type="entry name" value="REGULATORY COMPONENTS OF SENSORY TRANSDUCTION SYSTEM"/>
    <property type="match status" value="1"/>
</dbReference>
<gene>
    <name evidence="9" type="ORF">SAMN05421760_10930</name>
</gene>
<dbReference type="InterPro" id="IPR029787">
    <property type="entry name" value="Nucleotide_cyclase"/>
</dbReference>
<feature type="transmembrane region" description="Helical" evidence="7">
    <location>
        <begin position="149"/>
        <end position="168"/>
    </location>
</feature>
<dbReference type="InterPro" id="IPR050469">
    <property type="entry name" value="Diguanylate_Cyclase"/>
</dbReference>
<keyword evidence="7" id="KW-0472">Membrane</keyword>
<dbReference type="GO" id="GO:0046872">
    <property type="term" value="F:metal ion binding"/>
    <property type="evidence" value="ECO:0007669"/>
    <property type="project" value="UniProtKB-KW"/>
</dbReference>
<dbReference type="EC" id="2.7.7.65" evidence="3"/>
<dbReference type="InterPro" id="IPR000160">
    <property type="entry name" value="GGDEF_dom"/>
</dbReference>
<dbReference type="InterPro" id="IPR043128">
    <property type="entry name" value="Rev_trsase/Diguanyl_cyclase"/>
</dbReference>
<dbReference type="NCBIfam" id="TIGR00254">
    <property type="entry name" value="GGDEF"/>
    <property type="match status" value="1"/>
</dbReference>
<dbReference type="Pfam" id="PF00990">
    <property type="entry name" value="GGDEF"/>
    <property type="match status" value="1"/>
</dbReference>
<evidence type="ECO:0000256" key="1">
    <source>
        <dbReference type="ARBA" id="ARBA00001946"/>
    </source>
</evidence>
<feature type="transmembrane region" description="Helical" evidence="7">
    <location>
        <begin position="91"/>
        <end position="110"/>
    </location>
</feature>
<dbReference type="InterPro" id="IPR035938">
    <property type="entry name" value="Hemerythrin-like_sf"/>
</dbReference>
<dbReference type="GO" id="GO:0043709">
    <property type="term" value="P:cell adhesion involved in single-species biofilm formation"/>
    <property type="evidence" value="ECO:0007669"/>
    <property type="project" value="TreeGrafter"/>
</dbReference>
<dbReference type="CDD" id="cd01949">
    <property type="entry name" value="GGDEF"/>
    <property type="match status" value="1"/>
</dbReference>
<reference evidence="10" key="1">
    <citation type="submission" date="2017-01" db="EMBL/GenBank/DDBJ databases">
        <authorList>
            <person name="Varghese N."/>
            <person name="Submissions S."/>
        </authorList>
    </citation>
    <scope>NUCLEOTIDE SEQUENCE [LARGE SCALE GENOMIC DNA]</scope>
    <source>
        <strain evidence="10">DSM 22306</strain>
    </source>
</reference>
<dbReference type="SUPFAM" id="SSF55073">
    <property type="entry name" value="Nucleotide cyclase"/>
    <property type="match status" value="1"/>
</dbReference>
<evidence type="ECO:0000256" key="3">
    <source>
        <dbReference type="ARBA" id="ARBA00012528"/>
    </source>
</evidence>
<dbReference type="Proteomes" id="UP000185999">
    <property type="component" value="Unassembled WGS sequence"/>
</dbReference>
<dbReference type="Pfam" id="PF01814">
    <property type="entry name" value="Hemerythrin"/>
    <property type="match status" value="1"/>
</dbReference>